<feature type="non-terminal residue" evidence="2">
    <location>
        <position position="1"/>
    </location>
</feature>
<proteinExistence type="predicted"/>
<evidence type="ECO:0000313" key="3">
    <source>
        <dbReference type="Proteomes" id="UP000253594"/>
    </source>
</evidence>
<dbReference type="Pfam" id="PF15611">
    <property type="entry name" value="EH_Signature"/>
    <property type="match status" value="1"/>
</dbReference>
<sequence length="134" mass="15244">GQTFEVMGLQGFDDGRYGDICRAHFYLETLRGLSPGEYDPVLDELQKPAVSKAPYEGERRIGHVALEILIDRAGQEPGEVWQNFILNLAGDPRIASTAANYREWWQPLGEARIQKVRGWLSKEDLRLFLQAVEQ</sequence>
<organism evidence="2 3">
    <name type="scientific">Pseudomonas aeruginosa</name>
    <dbReference type="NCBI Taxonomy" id="287"/>
    <lineage>
        <taxon>Bacteria</taxon>
        <taxon>Pseudomonadati</taxon>
        <taxon>Pseudomonadota</taxon>
        <taxon>Gammaproteobacteria</taxon>
        <taxon>Pseudomonadales</taxon>
        <taxon>Pseudomonadaceae</taxon>
        <taxon>Pseudomonas</taxon>
    </lineage>
</organism>
<evidence type="ECO:0000259" key="1">
    <source>
        <dbReference type="Pfam" id="PF15611"/>
    </source>
</evidence>
<dbReference type="AlphaFoldDB" id="A0A367LXB6"/>
<feature type="domain" description="Zorya protein ZorC EH" evidence="1">
    <location>
        <begin position="4"/>
        <end position="134"/>
    </location>
</feature>
<dbReference type="Proteomes" id="UP000253594">
    <property type="component" value="Unassembled WGS sequence"/>
</dbReference>
<protein>
    <recommendedName>
        <fullName evidence="1">Zorya protein ZorC EH domain-containing protein</fullName>
    </recommendedName>
</protein>
<name>A0A367LXB6_PSEAI</name>
<reference evidence="2 3" key="1">
    <citation type="submission" date="2018-07" db="EMBL/GenBank/DDBJ databases">
        <title>Mechanisms of high-level aminoglycoside resistance among Gram-negative pathogens in Brazil.</title>
        <authorList>
            <person name="Ballaben A.S."/>
            <person name="Darini A.L.C."/>
            <person name="Doi Y."/>
        </authorList>
    </citation>
    <scope>NUCLEOTIDE SEQUENCE [LARGE SCALE GENOMIC DNA]</scope>
    <source>
        <strain evidence="2 3">B2-305</strain>
    </source>
</reference>
<dbReference type="InterPro" id="IPR028943">
    <property type="entry name" value="ZorC_EH_Signature_dom"/>
</dbReference>
<comment type="caution">
    <text evidence="2">The sequence shown here is derived from an EMBL/GenBank/DDBJ whole genome shotgun (WGS) entry which is preliminary data.</text>
</comment>
<dbReference type="EMBL" id="QORE01002752">
    <property type="protein sequence ID" value="RCI69759.1"/>
    <property type="molecule type" value="Genomic_DNA"/>
</dbReference>
<gene>
    <name evidence="2" type="ORF">DT376_38235</name>
</gene>
<accession>A0A367LXB6</accession>
<feature type="non-terminal residue" evidence="2">
    <location>
        <position position="134"/>
    </location>
</feature>
<evidence type="ECO:0000313" key="2">
    <source>
        <dbReference type="EMBL" id="RCI69759.1"/>
    </source>
</evidence>